<dbReference type="Gene3D" id="3.20.20.370">
    <property type="entry name" value="Glycoside hydrolase/deacetylase"/>
    <property type="match status" value="1"/>
</dbReference>
<feature type="transmembrane region" description="Helical" evidence="3">
    <location>
        <begin position="391"/>
        <end position="411"/>
    </location>
</feature>
<dbReference type="AlphaFoldDB" id="A0A4R1BMT6"/>
<evidence type="ECO:0000256" key="2">
    <source>
        <dbReference type="ARBA" id="ARBA00022801"/>
    </source>
</evidence>
<feature type="transmembrane region" description="Helical" evidence="3">
    <location>
        <begin position="51"/>
        <end position="71"/>
    </location>
</feature>
<dbReference type="InterPro" id="IPR050248">
    <property type="entry name" value="Polysacc_deacetylase_ArnD"/>
</dbReference>
<feature type="transmembrane region" description="Helical" evidence="3">
    <location>
        <begin position="223"/>
        <end position="242"/>
    </location>
</feature>
<evidence type="ECO:0000259" key="4">
    <source>
        <dbReference type="PROSITE" id="PS51677"/>
    </source>
</evidence>
<dbReference type="GO" id="GO:0016020">
    <property type="term" value="C:membrane"/>
    <property type="evidence" value="ECO:0007669"/>
    <property type="project" value="TreeGrafter"/>
</dbReference>
<keyword evidence="6" id="KW-1185">Reference proteome</keyword>
<dbReference type="PANTHER" id="PTHR10587:SF133">
    <property type="entry name" value="CHITIN DEACETYLASE 1-RELATED"/>
    <property type="match status" value="1"/>
</dbReference>
<dbReference type="GO" id="GO:0046872">
    <property type="term" value="F:metal ion binding"/>
    <property type="evidence" value="ECO:0007669"/>
    <property type="project" value="UniProtKB-KW"/>
</dbReference>
<protein>
    <recommendedName>
        <fullName evidence="4">NodB homology domain-containing protein</fullName>
    </recommendedName>
</protein>
<dbReference type="PROSITE" id="PS51677">
    <property type="entry name" value="NODB"/>
    <property type="match status" value="1"/>
</dbReference>
<evidence type="ECO:0000313" key="6">
    <source>
        <dbReference type="Proteomes" id="UP000295334"/>
    </source>
</evidence>
<comment type="caution">
    <text evidence="5">The sequence shown here is derived from an EMBL/GenBank/DDBJ whole genome shotgun (WGS) entry which is preliminary data.</text>
</comment>
<sequence>MTTQPLGRPFFLHSRKKFLLLPLAQCILPLQLLRAIFLLAGPEAGKGTETAYVLVLYAILFVNTGLEMYAAGRLLLSFGTKAERAQIACPLLLAKACLWLLALAGYILCSVRYTGATSYEAITNSLFAIISASLLLPAWLPGSNGRLSIDRHVLLPHLAFCIVATLLTIIPGALQLLPLVAAVYALLVLWQLRQSLHKTGLRQASLWIAALRRFLHNGASFPIKYWIANQFSVAVLLLVAFLPMEEDAWVLAGAINVFLLEQALFLFPVIGFLLPFVQVAYIRSRRDGLERLQRLMPYVMLLSLGATIIALFLSDVIVTHYLGIRFAGATAIVSVLSPVLFFHLMNTLLGLQLFLNTKRKREYLRSFGFGFFLNMGLLILFKGFWHSNGAAFLLTLTEALLFGAYLIYLRLHQDPDLPSQFPHPGRIVNNLLHTLSEIAARAPKSTVAGLAFRYGPLVEATRRVDTTERVLYLTFDDGPDPLGTPFVLEQLRRYDARATFFCLGAAVARHPELYERVRAEGHAVGNHTYRHLDSWETPAKAYLADVSEAASLIDSPLFRPPYGHINRSRMRRMRHGGQPMQLVLWSVDSKDYDSGITPEQSFHNVVNAAGPGSIILCHDIDSSAPNLRVMLPRLLAHFTALGYRFEAIPVTGKPATRQSEPSVCISNHSSF</sequence>
<accession>A0A4R1BMT6</accession>
<keyword evidence="3" id="KW-1133">Transmembrane helix</keyword>
<dbReference type="CDD" id="cd10959">
    <property type="entry name" value="CE4_NodB_like_3"/>
    <property type="match status" value="1"/>
</dbReference>
<dbReference type="GO" id="GO:0016810">
    <property type="term" value="F:hydrolase activity, acting on carbon-nitrogen (but not peptide) bonds"/>
    <property type="evidence" value="ECO:0007669"/>
    <property type="project" value="InterPro"/>
</dbReference>
<evidence type="ECO:0000313" key="5">
    <source>
        <dbReference type="EMBL" id="TCJ18811.1"/>
    </source>
</evidence>
<keyword evidence="2" id="KW-0378">Hydrolase</keyword>
<feature type="transmembrane region" description="Helical" evidence="3">
    <location>
        <begin position="295"/>
        <end position="314"/>
    </location>
</feature>
<dbReference type="PANTHER" id="PTHR10587">
    <property type="entry name" value="GLYCOSYL TRANSFERASE-RELATED"/>
    <property type="match status" value="1"/>
</dbReference>
<feature type="transmembrane region" description="Helical" evidence="3">
    <location>
        <begin position="363"/>
        <end position="385"/>
    </location>
</feature>
<gene>
    <name evidence="5" type="ORF">EPD60_03355</name>
</gene>
<feature type="transmembrane region" description="Helical" evidence="3">
    <location>
        <begin position="152"/>
        <end position="170"/>
    </location>
</feature>
<feature type="transmembrane region" description="Helical" evidence="3">
    <location>
        <begin position="121"/>
        <end position="140"/>
    </location>
</feature>
<dbReference type="Pfam" id="PF01522">
    <property type="entry name" value="Polysacc_deac_1"/>
    <property type="match status" value="1"/>
</dbReference>
<reference evidence="5 6" key="1">
    <citation type="submission" date="2019-03" db="EMBL/GenBank/DDBJ databases">
        <authorList>
            <person name="Kim M.K.M."/>
        </authorList>
    </citation>
    <scope>NUCLEOTIDE SEQUENCE [LARGE SCALE GENOMIC DNA]</scope>
    <source>
        <strain evidence="5 6">17J68-12</strain>
    </source>
</reference>
<feature type="transmembrane region" description="Helical" evidence="3">
    <location>
        <begin position="248"/>
        <end position="274"/>
    </location>
</feature>
<keyword evidence="3" id="KW-0472">Membrane</keyword>
<keyword evidence="1" id="KW-0479">Metal-binding</keyword>
<name>A0A4R1BMT6_9BACT</name>
<dbReference type="InterPro" id="IPR011330">
    <property type="entry name" value="Glyco_hydro/deAcase_b/a-brl"/>
</dbReference>
<dbReference type="InterPro" id="IPR002509">
    <property type="entry name" value="NODB_dom"/>
</dbReference>
<dbReference type="Proteomes" id="UP000295334">
    <property type="component" value="Unassembled WGS sequence"/>
</dbReference>
<evidence type="ECO:0000256" key="3">
    <source>
        <dbReference type="SAM" id="Phobius"/>
    </source>
</evidence>
<dbReference type="RefSeq" id="WP_131446843.1">
    <property type="nucleotide sequence ID" value="NZ_SJZI01000003.1"/>
</dbReference>
<proteinExistence type="predicted"/>
<feature type="transmembrane region" description="Helical" evidence="3">
    <location>
        <begin position="92"/>
        <end position="115"/>
    </location>
</feature>
<dbReference type="SUPFAM" id="SSF88713">
    <property type="entry name" value="Glycoside hydrolase/deacetylase"/>
    <property type="match status" value="1"/>
</dbReference>
<feature type="domain" description="NodB homology" evidence="4">
    <location>
        <begin position="469"/>
        <end position="646"/>
    </location>
</feature>
<organism evidence="5 6">
    <name type="scientific">Flaviaesturariibacter flavus</name>
    <dbReference type="NCBI Taxonomy" id="2502780"/>
    <lineage>
        <taxon>Bacteria</taxon>
        <taxon>Pseudomonadati</taxon>
        <taxon>Bacteroidota</taxon>
        <taxon>Chitinophagia</taxon>
        <taxon>Chitinophagales</taxon>
        <taxon>Chitinophagaceae</taxon>
        <taxon>Flaviaestuariibacter</taxon>
    </lineage>
</organism>
<feature type="transmembrane region" description="Helical" evidence="3">
    <location>
        <begin position="326"/>
        <end position="351"/>
    </location>
</feature>
<dbReference type="OrthoDB" id="9812065at2"/>
<evidence type="ECO:0000256" key="1">
    <source>
        <dbReference type="ARBA" id="ARBA00022723"/>
    </source>
</evidence>
<dbReference type="EMBL" id="SJZI01000003">
    <property type="protein sequence ID" value="TCJ18811.1"/>
    <property type="molecule type" value="Genomic_DNA"/>
</dbReference>
<keyword evidence="3" id="KW-0812">Transmembrane</keyword>
<dbReference type="GO" id="GO:0005975">
    <property type="term" value="P:carbohydrate metabolic process"/>
    <property type="evidence" value="ECO:0007669"/>
    <property type="project" value="InterPro"/>
</dbReference>